<accession>A0AA41QPA4</accession>
<feature type="domain" description="NADP-dependent oxidoreductase" evidence="2">
    <location>
        <begin position="27"/>
        <end position="333"/>
    </location>
</feature>
<dbReference type="Pfam" id="PF00248">
    <property type="entry name" value="Aldo_ket_red"/>
    <property type="match status" value="1"/>
</dbReference>
<dbReference type="PANTHER" id="PTHR43364">
    <property type="entry name" value="NADH-SPECIFIC METHYLGLYOXAL REDUCTASE-RELATED"/>
    <property type="match status" value="1"/>
</dbReference>
<dbReference type="EMBL" id="JALAZD010000002">
    <property type="protein sequence ID" value="MCI0128520.1"/>
    <property type="molecule type" value="Genomic_DNA"/>
</dbReference>
<dbReference type="Gene3D" id="3.20.20.100">
    <property type="entry name" value="NADP-dependent oxidoreductase domain"/>
    <property type="match status" value="1"/>
</dbReference>
<dbReference type="GO" id="GO:0016491">
    <property type="term" value="F:oxidoreductase activity"/>
    <property type="evidence" value="ECO:0007669"/>
    <property type="project" value="UniProtKB-KW"/>
</dbReference>
<protein>
    <submittedName>
        <fullName evidence="3">Aldo/keto reductase</fullName>
    </submittedName>
</protein>
<evidence type="ECO:0000313" key="4">
    <source>
        <dbReference type="Proteomes" id="UP001156140"/>
    </source>
</evidence>
<evidence type="ECO:0000313" key="3">
    <source>
        <dbReference type="EMBL" id="MCI0128520.1"/>
    </source>
</evidence>
<keyword evidence="1" id="KW-0560">Oxidoreductase</keyword>
<dbReference type="PANTHER" id="PTHR43364:SF4">
    <property type="entry name" value="NAD(P)-LINKED OXIDOREDUCTASE SUPERFAMILY PROTEIN"/>
    <property type="match status" value="1"/>
</dbReference>
<dbReference type="InterPro" id="IPR023210">
    <property type="entry name" value="NADP_OxRdtase_dom"/>
</dbReference>
<dbReference type="InterPro" id="IPR036812">
    <property type="entry name" value="NAD(P)_OxRdtase_dom_sf"/>
</dbReference>
<dbReference type="InterPro" id="IPR050523">
    <property type="entry name" value="AKR_Detox_Biosynth"/>
</dbReference>
<comment type="caution">
    <text evidence="3">The sequence shown here is derived from an EMBL/GenBank/DDBJ whole genome shotgun (WGS) entry which is preliminary data.</text>
</comment>
<keyword evidence="4" id="KW-1185">Reference proteome</keyword>
<name>A0AA41QPA4_9HYPH</name>
<proteinExistence type="predicted"/>
<dbReference type="Proteomes" id="UP001156140">
    <property type="component" value="Unassembled WGS sequence"/>
</dbReference>
<reference evidence="3" key="1">
    <citation type="submission" date="2022-03" db="EMBL/GenBank/DDBJ databases">
        <title>The complete genome sequence of a Methyloterrigena soli.</title>
        <authorList>
            <person name="Zi Z."/>
        </authorList>
    </citation>
    <scope>NUCLEOTIDE SEQUENCE</scope>
    <source>
        <strain evidence="3">M48</strain>
    </source>
</reference>
<sequence length="340" mass="36216">MNVTELNATRHSGTDIALPDGRSVPRIGVGGWAMGGPFFLDGRPDGWGDVDDAQSVRALELAYDLGARIFDTADVYGTGHSETVLGRAFAQRRSEIYLATKFGYLYDEATRHVAGSDVSPAYIGKAVQASLRRLGTDYIDLYQIHVGGLAPAAADAAGEALERLAETGAIRAWGWSTDDAAAARRMLAFPHFAAVQQELSLFCDGPDMLALCEANGLLSLNRSPLAMGFLTGKFGPATAMPASDVRGAGHDWVRFFKHGRPLPEFLARLDAVRELLRSGGRTLAQGALGWILARSPRAVPIPGFKTESQVRDNLGALQKGPLSAATMAEIAHLLAVAEDA</sequence>
<evidence type="ECO:0000259" key="2">
    <source>
        <dbReference type="Pfam" id="PF00248"/>
    </source>
</evidence>
<evidence type="ECO:0000256" key="1">
    <source>
        <dbReference type="ARBA" id="ARBA00023002"/>
    </source>
</evidence>
<dbReference type="AlphaFoldDB" id="A0AA41QPA4"/>
<dbReference type="GO" id="GO:0005829">
    <property type="term" value="C:cytosol"/>
    <property type="evidence" value="ECO:0007669"/>
    <property type="project" value="TreeGrafter"/>
</dbReference>
<dbReference type="RefSeq" id="WP_281736654.1">
    <property type="nucleotide sequence ID" value="NZ_JAKETQ010000002.1"/>
</dbReference>
<dbReference type="SUPFAM" id="SSF51430">
    <property type="entry name" value="NAD(P)-linked oxidoreductase"/>
    <property type="match status" value="1"/>
</dbReference>
<dbReference type="CDD" id="cd19086">
    <property type="entry name" value="AKR_AKR11C1"/>
    <property type="match status" value="1"/>
</dbReference>
<gene>
    <name evidence="3" type="ORF">ML536_16935</name>
</gene>
<organism evidence="3 4">
    <name type="scientific">Paradevosia shaoguanensis</name>
    <dbReference type="NCBI Taxonomy" id="1335043"/>
    <lineage>
        <taxon>Bacteria</taxon>
        <taxon>Pseudomonadati</taxon>
        <taxon>Pseudomonadota</taxon>
        <taxon>Alphaproteobacteria</taxon>
        <taxon>Hyphomicrobiales</taxon>
        <taxon>Devosiaceae</taxon>
        <taxon>Paradevosia</taxon>
    </lineage>
</organism>